<dbReference type="Proteomes" id="UP000243579">
    <property type="component" value="Unassembled WGS sequence"/>
</dbReference>
<dbReference type="PANTHER" id="PTHR31247:SF5">
    <property type="entry name" value="DUF4203 DOMAIN-CONTAINING PROTEIN"/>
    <property type="match status" value="1"/>
</dbReference>
<feature type="non-terminal residue" evidence="9">
    <location>
        <position position="1"/>
    </location>
</feature>
<evidence type="ECO:0000256" key="6">
    <source>
        <dbReference type="ARBA" id="ARBA00049737"/>
    </source>
</evidence>
<name>A0A1V9YCR2_ACHHY</name>
<evidence type="ECO:0000259" key="8">
    <source>
        <dbReference type="Pfam" id="PF13886"/>
    </source>
</evidence>
<keyword evidence="10" id="KW-1185">Reference proteome</keyword>
<evidence type="ECO:0000256" key="7">
    <source>
        <dbReference type="SAM" id="Phobius"/>
    </source>
</evidence>
<dbReference type="GO" id="GO:0005886">
    <property type="term" value="C:plasma membrane"/>
    <property type="evidence" value="ECO:0007669"/>
    <property type="project" value="TreeGrafter"/>
</dbReference>
<evidence type="ECO:0000256" key="2">
    <source>
        <dbReference type="ARBA" id="ARBA00006244"/>
    </source>
</evidence>
<keyword evidence="3 7" id="KW-0812">Transmembrane</keyword>
<dbReference type="EMBL" id="JNBR01002144">
    <property type="protein sequence ID" value="OQR83476.1"/>
    <property type="molecule type" value="Genomic_DNA"/>
</dbReference>
<feature type="transmembrane region" description="Helical" evidence="7">
    <location>
        <begin position="52"/>
        <end position="71"/>
    </location>
</feature>
<dbReference type="STRING" id="1202772.A0A1V9YCR2"/>
<gene>
    <name evidence="9" type="ORF">ACHHYP_14664</name>
</gene>
<dbReference type="Pfam" id="PF13886">
    <property type="entry name" value="TM7S3_TM198"/>
    <property type="match status" value="1"/>
</dbReference>
<feature type="domain" description="TM7S3/TM198-like" evidence="8">
    <location>
        <begin position="2"/>
        <end position="71"/>
    </location>
</feature>
<feature type="transmembrane region" description="Helical" evidence="7">
    <location>
        <begin position="12"/>
        <end position="32"/>
    </location>
</feature>
<comment type="similarity">
    <text evidence="2">Belongs to the TMEM198 family.</text>
</comment>
<dbReference type="PANTHER" id="PTHR31247">
    <property type="entry name" value="TRANSMEMBRANE PROTEIN 198 FAMILY MEMBER"/>
    <property type="match status" value="1"/>
</dbReference>
<evidence type="ECO:0000256" key="1">
    <source>
        <dbReference type="ARBA" id="ARBA00004141"/>
    </source>
</evidence>
<evidence type="ECO:0000313" key="10">
    <source>
        <dbReference type="Proteomes" id="UP000243579"/>
    </source>
</evidence>
<accession>A0A1V9YCR2</accession>
<evidence type="ECO:0000256" key="4">
    <source>
        <dbReference type="ARBA" id="ARBA00022989"/>
    </source>
</evidence>
<comment type="caution">
    <text evidence="9">The sequence shown here is derived from an EMBL/GenBank/DDBJ whole genome shotgun (WGS) entry which is preliminary data.</text>
</comment>
<reference evidence="9 10" key="1">
    <citation type="journal article" date="2014" name="Genome Biol. Evol.">
        <title>The secreted proteins of Achlya hypogyna and Thraustotheca clavata identify the ancestral oomycete secretome and reveal gene acquisitions by horizontal gene transfer.</title>
        <authorList>
            <person name="Misner I."/>
            <person name="Blouin N."/>
            <person name="Leonard G."/>
            <person name="Richards T.A."/>
            <person name="Lane C.E."/>
        </authorList>
    </citation>
    <scope>NUCLEOTIDE SEQUENCE [LARGE SCALE GENOMIC DNA]</scope>
    <source>
        <strain evidence="9 10">ATCC 48635</strain>
    </source>
</reference>
<evidence type="ECO:0000256" key="3">
    <source>
        <dbReference type="ARBA" id="ARBA00022692"/>
    </source>
</evidence>
<evidence type="ECO:0000313" key="9">
    <source>
        <dbReference type="EMBL" id="OQR83476.1"/>
    </source>
</evidence>
<dbReference type="OrthoDB" id="102260at2759"/>
<comment type="subcellular location">
    <subcellularLocation>
        <location evidence="1">Membrane</location>
        <topology evidence="1">Multi-pass membrane protein</topology>
    </subcellularLocation>
</comment>
<dbReference type="AlphaFoldDB" id="A0A1V9YCR2"/>
<sequence length="101" mass="11077">LERPFLVVASSIVGAIAAVWGVGFFAGGYPNAGYLQKTLSNGDWVYNIPNSWWYYLAATVVLCGVGIFVQFKEFGKDRRQRQGEAYAAAATPRYGNPITHV</sequence>
<organism evidence="9 10">
    <name type="scientific">Achlya hypogyna</name>
    <name type="common">Oomycete</name>
    <name type="synonym">Protoachlya hypogyna</name>
    <dbReference type="NCBI Taxonomy" id="1202772"/>
    <lineage>
        <taxon>Eukaryota</taxon>
        <taxon>Sar</taxon>
        <taxon>Stramenopiles</taxon>
        <taxon>Oomycota</taxon>
        <taxon>Saprolegniomycetes</taxon>
        <taxon>Saprolegniales</taxon>
        <taxon>Achlyaceae</taxon>
        <taxon>Achlya</taxon>
    </lineage>
</organism>
<proteinExistence type="inferred from homology"/>
<dbReference type="InterPro" id="IPR040236">
    <property type="entry name" value="TMEM198"/>
</dbReference>
<evidence type="ECO:0000256" key="5">
    <source>
        <dbReference type="ARBA" id="ARBA00023136"/>
    </source>
</evidence>
<keyword evidence="4 7" id="KW-1133">Transmembrane helix</keyword>
<keyword evidence="5 7" id="KW-0472">Membrane</keyword>
<dbReference type="InterPro" id="IPR025256">
    <property type="entry name" value="TM7S3/TM198-like_dom"/>
</dbReference>
<protein>
    <recommendedName>
        <fullName evidence="6">Transmembrane protein 198</fullName>
    </recommendedName>
</protein>